<dbReference type="PANTHER" id="PTHR43591">
    <property type="entry name" value="METHYLTRANSFERASE"/>
    <property type="match status" value="1"/>
</dbReference>
<dbReference type="CDD" id="cd02440">
    <property type="entry name" value="AdoMet_MTases"/>
    <property type="match status" value="1"/>
</dbReference>
<evidence type="ECO:0000313" key="3">
    <source>
        <dbReference type="EMBL" id="KAL0947812.1"/>
    </source>
</evidence>
<protein>
    <recommendedName>
        <fullName evidence="2">Methyltransferase domain-containing protein</fullName>
    </recommendedName>
</protein>
<evidence type="ECO:0000259" key="2">
    <source>
        <dbReference type="Pfam" id="PF13649"/>
    </source>
</evidence>
<feature type="region of interest" description="Disordered" evidence="1">
    <location>
        <begin position="182"/>
        <end position="266"/>
    </location>
</feature>
<reference evidence="4" key="1">
    <citation type="submission" date="2024-06" db="EMBL/GenBank/DDBJ databases">
        <title>Multi-omics analyses provide insights into the biosynthesis of the anticancer antibiotic pleurotin in Hohenbuehelia grisea.</title>
        <authorList>
            <person name="Weaver J.A."/>
            <person name="Alberti F."/>
        </authorList>
    </citation>
    <scope>NUCLEOTIDE SEQUENCE [LARGE SCALE GENOMIC DNA]</scope>
    <source>
        <strain evidence="4">T-177</strain>
    </source>
</reference>
<sequence>MSSRSAGGRRRQMRVKDQADSSRNAATISQSPPLPSTSTSPDTIGVYIPPSPSMQFQPLTPPMKPFAPSPLIIANPDDRWHTQKLSHHEFRQPSAILVHSGAPYGVMRLHTPGSSPEFLSPLSTSSSFQSQSPTLSPSSLSPQMILPISAAGYPTPPSSSLLLEHHPQDAPSETSTFVYPTCRSTAHPSRSSPTSTTFPKLTIKTPKKKLNGQGDAESPVELHAAERTETSAGGRFRALLRRSKRTKKDKGPKTAPTPLTPEDGSSRRSTIIISHDTLPEHSFDDALLQRWLRKHDMTLHPYPSDAPYMRAYDSAFLQCDQQTTALLRRLNSRGSPSFHDYGKNPPNHVLDLGCGTGHWAVEAAMYWKSEGTRVTGFDLVDLTSDTWGRGTAVPNVRFVRGNFVKYRLPFPDKTFDLVRMANLTLAIPDAKWDWVLTEIRRVMTIGARLEVIDDQMIFPYANPTPHHAPSVKLAPAPPRLTIPIPSHSLESPLSQEEDYDLDDLRLDSSDDDDRTSSSEPTISDDTDSIIVNTSNRSHGHESESTDYDSIIANPSIASKRSHPPIRRSRGQRPGRPLPAPPSTAWDAKASTAQGLETIFETMLNERYGIHPRPGEYLLDVLRRVFGSRHASLMRNFHVELAPTELHADSPVTAKAANFASFQIDKAPDYSSMLAAAEAATSSRSHSVRPPGPSPSNDPLEQCPGIVLWPATFIPVPQPELEWHALKHVRTLLGCKSALADYVEVFDRDGVRVVDEDFWDALHDYESFIRERFDGLPRAPDARFDPSRGHSRHDSVVSNDSASTYQESVFEYQEYVFANIHQRNVLIVVLSPLPAYSVNTLMCRKGQTSRRTTTLMPIPCGQHRLVYFTTMTGTERTLLRTIGTAPSQPRLLTRRKSLLIFARCVSSRPSSSGMKSCAKRLH</sequence>
<dbReference type="InterPro" id="IPR041698">
    <property type="entry name" value="Methyltransf_25"/>
</dbReference>
<dbReference type="Pfam" id="PF13649">
    <property type="entry name" value="Methyltransf_25"/>
    <property type="match status" value="1"/>
</dbReference>
<feature type="region of interest" description="Disordered" evidence="1">
    <location>
        <begin position="503"/>
        <end position="587"/>
    </location>
</feature>
<dbReference type="PANTHER" id="PTHR43591:SF24">
    <property type="entry name" value="2-METHOXY-6-POLYPRENYL-1,4-BENZOQUINOL METHYLASE, MITOCHONDRIAL"/>
    <property type="match status" value="1"/>
</dbReference>
<organism evidence="3 4">
    <name type="scientific">Hohenbuehelia grisea</name>
    <dbReference type="NCBI Taxonomy" id="104357"/>
    <lineage>
        <taxon>Eukaryota</taxon>
        <taxon>Fungi</taxon>
        <taxon>Dikarya</taxon>
        <taxon>Basidiomycota</taxon>
        <taxon>Agaricomycotina</taxon>
        <taxon>Agaricomycetes</taxon>
        <taxon>Agaricomycetidae</taxon>
        <taxon>Agaricales</taxon>
        <taxon>Pleurotineae</taxon>
        <taxon>Pleurotaceae</taxon>
        <taxon>Hohenbuehelia</taxon>
    </lineage>
</organism>
<name>A0ABR3IWX3_9AGAR</name>
<feature type="compositionally biased region" description="Basic residues" evidence="1">
    <location>
        <begin position="238"/>
        <end position="250"/>
    </location>
</feature>
<feature type="compositionally biased region" description="Low complexity" evidence="1">
    <location>
        <begin position="183"/>
        <end position="204"/>
    </location>
</feature>
<proteinExistence type="predicted"/>
<dbReference type="SUPFAM" id="SSF53335">
    <property type="entry name" value="S-adenosyl-L-methionine-dependent methyltransferases"/>
    <property type="match status" value="1"/>
</dbReference>
<dbReference type="InterPro" id="IPR029063">
    <property type="entry name" value="SAM-dependent_MTases_sf"/>
</dbReference>
<dbReference type="EMBL" id="JASNQZ010000015">
    <property type="protein sequence ID" value="KAL0947812.1"/>
    <property type="molecule type" value="Genomic_DNA"/>
</dbReference>
<feature type="compositionally biased region" description="Low complexity" evidence="1">
    <location>
        <begin position="27"/>
        <end position="43"/>
    </location>
</feature>
<accession>A0ABR3IWX3</accession>
<evidence type="ECO:0000313" key="4">
    <source>
        <dbReference type="Proteomes" id="UP001556367"/>
    </source>
</evidence>
<evidence type="ECO:0000256" key="1">
    <source>
        <dbReference type="SAM" id="MobiDB-lite"/>
    </source>
</evidence>
<gene>
    <name evidence="3" type="ORF">HGRIS_013883</name>
</gene>
<feature type="region of interest" description="Disordered" evidence="1">
    <location>
        <begin position="1"/>
        <end position="59"/>
    </location>
</feature>
<dbReference type="Gene3D" id="3.40.50.150">
    <property type="entry name" value="Vaccinia Virus protein VP39"/>
    <property type="match status" value="1"/>
</dbReference>
<feature type="compositionally biased region" description="Basic residues" evidence="1">
    <location>
        <begin position="559"/>
        <end position="572"/>
    </location>
</feature>
<feature type="region of interest" description="Disordered" evidence="1">
    <location>
        <begin position="116"/>
        <end position="141"/>
    </location>
</feature>
<keyword evidence="4" id="KW-1185">Reference proteome</keyword>
<feature type="domain" description="Methyltransferase" evidence="2">
    <location>
        <begin position="349"/>
        <end position="444"/>
    </location>
</feature>
<comment type="caution">
    <text evidence="3">The sequence shown here is derived from an EMBL/GenBank/DDBJ whole genome shotgun (WGS) entry which is preliminary data.</text>
</comment>
<dbReference type="Proteomes" id="UP001556367">
    <property type="component" value="Unassembled WGS sequence"/>
</dbReference>